<dbReference type="Proteomes" id="UP000030153">
    <property type="component" value="Unassembled WGS sequence"/>
</dbReference>
<protein>
    <submittedName>
        <fullName evidence="1">Uncharacterized protein</fullName>
    </submittedName>
</protein>
<proteinExistence type="predicted"/>
<reference evidence="1 2" key="1">
    <citation type="submission" date="2013-08" db="EMBL/GenBank/DDBJ databases">
        <title>Genome of Pontibacillus chungwhensis.</title>
        <authorList>
            <person name="Wang Q."/>
            <person name="Wang G."/>
        </authorList>
    </citation>
    <scope>NUCLEOTIDE SEQUENCE [LARGE SCALE GENOMIC DNA]</scope>
    <source>
        <strain evidence="1 2">BH030062</strain>
    </source>
</reference>
<keyword evidence="2" id="KW-1185">Reference proteome</keyword>
<organism evidence="1 2">
    <name type="scientific">Pontibacillus chungwhensis BH030062</name>
    <dbReference type="NCBI Taxonomy" id="1385513"/>
    <lineage>
        <taxon>Bacteria</taxon>
        <taxon>Bacillati</taxon>
        <taxon>Bacillota</taxon>
        <taxon>Bacilli</taxon>
        <taxon>Bacillales</taxon>
        <taxon>Bacillaceae</taxon>
        <taxon>Pontibacillus</taxon>
    </lineage>
</organism>
<dbReference type="EMBL" id="AVBG01000013">
    <property type="protein sequence ID" value="KGP90395.1"/>
    <property type="molecule type" value="Genomic_DNA"/>
</dbReference>
<evidence type="ECO:0000313" key="1">
    <source>
        <dbReference type="EMBL" id="KGP90395.1"/>
    </source>
</evidence>
<dbReference type="STRING" id="1385513.N780_05270"/>
<dbReference type="AlphaFoldDB" id="A0A0A2V9M2"/>
<gene>
    <name evidence="1" type="ORF">N780_05270</name>
</gene>
<comment type="caution">
    <text evidence="1">The sequence shown here is derived from an EMBL/GenBank/DDBJ whole genome shotgun (WGS) entry which is preliminary data.</text>
</comment>
<accession>A0A0A2V9M2</accession>
<evidence type="ECO:0000313" key="2">
    <source>
        <dbReference type="Proteomes" id="UP000030153"/>
    </source>
</evidence>
<sequence>MFVVAQAERKLTQVEENQARVRRDRLKLNRGRLKKRRSGSRFGKNDSSGQCWFLKWLKFMWSGSSLVKETQDGL</sequence>
<name>A0A0A2V9M2_9BACI</name>